<evidence type="ECO:0000256" key="1">
    <source>
        <dbReference type="ARBA" id="ARBA00004141"/>
    </source>
</evidence>
<evidence type="ECO:0000256" key="2">
    <source>
        <dbReference type="ARBA" id="ARBA00022448"/>
    </source>
</evidence>
<evidence type="ECO:0000259" key="7">
    <source>
        <dbReference type="Pfam" id="PF01545"/>
    </source>
</evidence>
<evidence type="ECO:0000256" key="5">
    <source>
        <dbReference type="ARBA" id="ARBA00023136"/>
    </source>
</evidence>
<keyword evidence="4 6" id="KW-1133">Transmembrane helix</keyword>
<dbReference type="InterPro" id="IPR002524">
    <property type="entry name" value="Cation_efflux"/>
</dbReference>
<name>A0A6J6D024_9ZZZZ</name>
<dbReference type="InterPro" id="IPR040177">
    <property type="entry name" value="SLC30A9"/>
</dbReference>
<dbReference type="InterPro" id="IPR036837">
    <property type="entry name" value="Cation_efflux_CTD_sf"/>
</dbReference>
<gene>
    <name evidence="8" type="ORF">UFOPK1618_00250</name>
</gene>
<protein>
    <submittedName>
        <fullName evidence="8">Unannotated protein</fullName>
    </submittedName>
</protein>
<dbReference type="Pfam" id="PF01545">
    <property type="entry name" value="Cation_efflux"/>
    <property type="match status" value="1"/>
</dbReference>
<feature type="transmembrane region" description="Helical" evidence="6">
    <location>
        <begin position="106"/>
        <end position="128"/>
    </location>
</feature>
<dbReference type="SUPFAM" id="SSF161111">
    <property type="entry name" value="Cation efflux protein transmembrane domain-like"/>
    <property type="match status" value="1"/>
</dbReference>
<feature type="transmembrane region" description="Helical" evidence="6">
    <location>
        <begin position="152"/>
        <end position="177"/>
    </location>
</feature>
<proteinExistence type="predicted"/>
<evidence type="ECO:0000256" key="4">
    <source>
        <dbReference type="ARBA" id="ARBA00022989"/>
    </source>
</evidence>
<keyword evidence="5 6" id="KW-0472">Membrane</keyword>
<dbReference type="Gene3D" id="1.20.1510.10">
    <property type="entry name" value="Cation efflux protein transmembrane domain"/>
    <property type="match status" value="1"/>
</dbReference>
<organism evidence="8">
    <name type="scientific">freshwater metagenome</name>
    <dbReference type="NCBI Taxonomy" id="449393"/>
    <lineage>
        <taxon>unclassified sequences</taxon>
        <taxon>metagenomes</taxon>
        <taxon>ecological metagenomes</taxon>
    </lineage>
</organism>
<keyword evidence="2" id="KW-0813">Transport</keyword>
<evidence type="ECO:0000256" key="3">
    <source>
        <dbReference type="ARBA" id="ARBA00022692"/>
    </source>
</evidence>
<dbReference type="GO" id="GO:0006829">
    <property type="term" value="P:zinc ion transport"/>
    <property type="evidence" value="ECO:0007669"/>
    <property type="project" value="InterPro"/>
</dbReference>
<dbReference type="InterPro" id="IPR027469">
    <property type="entry name" value="Cation_efflux_TMD_sf"/>
</dbReference>
<dbReference type="AlphaFoldDB" id="A0A6J6D024"/>
<comment type="subcellular location">
    <subcellularLocation>
        <location evidence="1">Membrane</location>
        <topology evidence="1">Multi-pass membrane protein</topology>
    </subcellularLocation>
</comment>
<feature type="transmembrane region" description="Helical" evidence="6">
    <location>
        <begin position="183"/>
        <end position="205"/>
    </location>
</feature>
<evidence type="ECO:0000256" key="6">
    <source>
        <dbReference type="SAM" id="Phobius"/>
    </source>
</evidence>
<reference evidence="8" key="1">
    <citation type="submission" date="2020-05" db="EMBL/GenBank/DDBJ databases">
        <authorList>
            <person name="Chiriac C."/>
            <person name="Salcher M."/>
            <person name="Ghai R."/>
            <person name="Kavagutti S V."/>
        </authorList>
    </citation>
    <scope>NUCLEOTIDE SEQUENCE</scope>
</reference>
<feature type="domain" description="Cation efflux protein transmembrane" evidence="7">
    <location>
        <begin position="4"/>
        <end position="212"/>
    </location>
</feature>
<dbReference type="PANTHER" id="PTHR13414">
    <property type="entry name" value="HUEL-CATION TRANSPORTER"/>
    <property type="match status" value="1"/>
</dbReference>
<dbReference type="EMBL" id="CAEZTF010000028">
    <property type="protein sequence ID" value="CAB4556634.1"/>
    <property type="molecule type" value="Genomic_DNA"/>
</dbReference>
<dbReference type="GO" id="GO:0016020">
    <property type="term" value="C:membrane"/>
    <property type="evidence" value="ECO:0007669"/>
    <property type="project" value="UniProtKB-SubCell"/>
</dbReference>
<accession>A0A6J6D024</accession>
<dbReference type="NCBIfam" id="TIGR01297">
    <property type="entry name" value="CDF"/>
    <property type="match status" value="1"/>
</dbReference>
<sequence>MRAIIAALLANIGIAITKFIAAAFSGSASMFAEGIHSVADSGNQILLIIGGKRARRAATASHPFGYGRSRYIYAFMVSIVLFAVGGLFSIMEGLNKLQHPHELEMVWLPMVVLGAAIIMESFSLRTAVIESNKIRGKQSWVKFIRHAKSPELPVILLEDLAALIGLVLAFGGVGLTVLTGDAIWDAIGTLAIGGLLVLVAIVLGLETSSLLVGEGATAEDTGKIRKALAGTAGVESVIHMKTLYLGPDELMVGAKIAIAANDKAADVVAAINAAEANIREAVPAARVIYLEPDVQRKNS</sequence>
<dbReference type="InterPro" id="IPR058533">
    <property type="entry name" value="Cation_efflux_TM"/>
</dbReference>
<feature type="transmembrane region" description="Helical" evidence="6">
    <location>
        <begin position="71"/>
        <end position="91"/>
    </location>
</feature>
<dbReference type="PANTHER" id="PTHR13414:SF9">
    <property type="entry name" value="PROTON-COUPLED ZINC ANTIPORTER SLC30A9, MITOCHONDRIAL"/>
    <property type="match status" value="1"/>
</dbReference>
<dbReference type="GO" id="GO:0008324">
    <property type="term" value="F:monoatomic cation transmembrane transporter activity"/>
    <property type="evidence" value="ECO:0007669"/>
    <property type="project" value="InterPro"/>
</dbReference>
<dbReference type="SUPFAM" id="SSF160240">
    <property type="entry name" value="Cation efflux protein cytoplasmic domain-like"/>
    <property type="match status" value="1"/>
</dbReference>
<keyword evidence="3 6" id="KW-0812">Transmembrane</keyword>
<evidence type="ECO:0000313" key="8">
    <source>
        <dbReference type="EMBL" id="CAB4556634.1"/>
    </source>
</evidence>